<dbReference type="Proteomes" id="UP000236454">
    <property type="component" value="Unassembled WGS sequence"/>
</dbReference>
<dbReference type="InterPro" id="IPR026444">
    <property type="entry name" value="Secre_tail"/>
</dbReference>
<proteinExistence type="predicted"/>
<dbReference type="STRING" id="477690.SAMN05216474_2526"/>
<accession>A0A1I7B437</accession>
<dbReference type="AlphaFoldDB" id="A0A1I7B437"/>
<name>A0A1I7B437_9FLAO</name>
<dbReference type="RefSeq" id="WP_090250756.1">
    <property type="nucleotide sequence ID" value="NZ_FPAS01000004.1"/>
</dbReference>
<dbReference type="Pfam" id="PF18962">
    <property type="entry name" value="Por_Secre_tail"/>
    <property type="match status" value="1"/>
</dbReference>
<keyword evidence="5" id="KW-1185">Reference proteome</keyword>
<reference evidence="4 5" key="1">
    <citation type="submission" date="2016-10" db="EMBL/GenBank/DDBJ databases">
        <authorList>
            <person name="de Groot N.N."/>
        </authorList>
    </citation>
    <scope>NUCLEOTIDE SEQUENCE [LARGE SCALE GENOMIC DNA]</scope>
    <source>
        <strain evidence="4 5">CGMCC 1.7005</strain>
    </source>
</reference>
<evidence type="ECO:0000313" key="5">
    <source>
        <dbReference type="Proteomes" id="UP000236454"/>
    </source>
</evidence>
<dbReference type="NCBIfam" id="TIGR04183">
    <property type="entry name" value="Por_Secre_tail"/>
    <property type="match status" value="1"/>
</dbReference>
<dbReference type="EMBL" id="FPAS01000004">
    <property type="protein sequence ID" value="SFT81864.1"/>
    <property type="molecule type" value="Genomic_DNA"/>
</dbReference>
<evidence type="ECO:0000256" key="2">
    <source>
        <dbReference type="SAM" id="SignalP"/>
    </source>
</evidence>
<gene>
    <name evidence="4" type="ORF">SAMN05216474_2526</name>
</gene>
<feature type="chain" id="PRO_5014912691" evidence="2">
    <location>
        <begin position="19"/>
        <end position="244"/>
    </location>
</feature>
<evidence type="ECO:0000313" key="4">
    <source>
        <dbReference type="EMBL" id="SFT81864.1"/>
    </source>
</evidence>
<evidence type="ECO:0000256" key="1">
    <source>
        <dbReference type="ARBA" id="ARBA00022729"/>
    </source>
</evidence>
<dbReference type="OrthoDB" id="1428228at2"/>
<protein>
    <submittedName>
        <fullName evidence="4">Por secretion system C-terminal sorting domain-containing protein</fullName>
    </submittedName>
</protein>
<keyword evidence="1 2" id="KW-0732">Signal</keyword>
<evidence type="ECO:0000259" key="3">
    <source>
        <dbReference type="Pfam" id="PF18962"/>
    </source>
</evidence>
<organism evidence="4 5">
    <name type="scientific">Lishizhenia tianjinensis</name>
    <dbReference type="NCBI Taxonomy" id="477690"/>
    <lineage>
        <taxon>Bacteria</taxon>
        <taxon>Pseudomonadati</taxon>
        <taxon>Bacteroidota</taxon>
        <taxon>Flavobacteriia</taxon>
        <taxon>Flavobacteriales</taxon>
        <taxon>Crocinitomicaceae</taxon>
        <taxon>Lishizhenia</taxon>
    </lineage>
</organism>
<feature type="domain" description="Secretion system C-terminal sorting" evidence="3">
    <location>
        <begin position="171"/>
        <end position="241"/>
    </location>
</feature>
<sequence length="244" mass="27009">MKKILLFGISLFSAYSFSQDIGIYVENTTVNIAGTETTVVVEDPSNWEGHLTLDVVNEGSTDLNVTIRRVRLDYVNGTEDAICWGPDPLTGTCYSKEDVSSSGDWSTSLENLGSQETGWLALYYYANDNRGNATYRYYLVDENDVKLDSVDVKWDSESVGTEEATVPEISVYPNPAQNVLNINLESNGNEYGLRIVDILGNVVYDEATITTGQIDISNLNSGVYFYSLTSRGEAIKTDRLVVKK</sequence>
<feature type="signal peptide" evidence="2">
    <location>
        <begin position="1"/>
        <end position="18"/>
    </location>
</feature>